<dbReference type="GO" id="GO:0051787">
    <property type="term" value="F:misfolded protein binding"/>
    <property type="evidence" value="ECO:0007669"/>
    <property type="project" value="TreeGrafter"/>
</dbReference>
<dbReference type="AlphaFoldDB" id="A0AAV5RNL0"/>
<protein>
    <submittedName>
        <fullName evidence="2">Mgr3 protein</fullName>
    </submittedName>
</protein>
<keyword evidence="3" id="KW-1185">Reference proteome</keyword>
<dbReference type="PANTHER" id="PTHR28142">
    <property type="entry name" value="MITOCHONDRIAL INNER MEMBRANE I-AAA PROTEASE SUPERCOMPLEX SUBUNIT MGR3-RELATED"/>
    <property type="match status" value="1"/>
</dbReference>
<dbReference type="InterPro" id="IPR040201">
    <property type="entry name" value="Mrg3-like"/>
</dbReference>
<organism evidence="2 3">
    <name type="scientific">Starmerella bacillaris</name>
    <name type="common">Yeast</name>
    <name type="synonym">Candida zemplinina</name>
    <dbReference type="NCBI Taxonomy" id="1247836"/>
    <lineage>
        <taxon>Eukaryota</taxon>
        <taxon>Fungi</taxon>
        <taxon>Dikarya</taxon>
        <taxon>Ascomycota</taxon>
        <taxon>Saccharomycotina</taxon>
        <taxon>Dipodascomycetes</taxon>
        <taxon>Dipodascales</taxon>
        <taxon>Trichomonascaceae</taxon>
        <taxon>Starmerella</taxon>
    </lineage>
</organism>
<comment type="caution">
    <text evidence="2">The sequence shown here is derived from an EMBL/GenBank/DDBJ whole genome shotgun (WGS) entry which is preliminary data.</text>
</comment>
<proteinExistence type="predicted"/>
<dbReference type="Proteomes" id="UP001362899">
    <property type="component" value="Unassembled WGS sequence"/>
</dbReference>
<dbReference type="PANTHER" id="PTHR28142:SF1">
    <property type="entry name" value="MITOCHONDRIAL INNER MEMBRANE I-AAA PROTEASE SUPERCOMPLEX SUBUNIT MGR3-RELATED"/>
    <property type="match status" value="1"/>
</dbReference>
<evidence type="ECO:0000313" key="2">
    <source>
        <dbReference type="EMBL" id="GMM52271.1"/>
    </source>
</evidence>
<gene>
    <name evidence="2" type="ORF">DASB73_032340</name>
</gene>
<dbReference type="GO" id="GO:0031942">
    <property type="term" value="C:i-AAA complex"/>
    <property type="evidence" value="ECO:0007669"/>
    <property type="project" value="TreeGrafter"/>
</dbReference>
<evidence type="ECO:0000256" key="1">
    <source>
        <dbReference type="SAM" id="MobiDB-lite"/>
    </source>
</evidence>
<dbReference type="EMBL" id="BTGC01000008">
    <property type="protein sequence ID" value="GMM52271.1"/>
    <property type="molecule type" value="Genomic_DNA"/>
</dbReference>
<reference evidence="2 3" key="1">
    <citation type="journal article" date="2023" name="Elife">
        <title>Identification of key yeast species and microbe-microbe interactions impacting larval growth of Drosophila in the wild.</title>
        <authorList>
            <person name="Mure A."/>
            <person name="Sugiura Y."/>
            <person name="Maeda R."/>
            <person name="Honda K."/>
            <person name="Sakurai N."/>
            <person name="Takahashi Y."/>
            <person name="Watada M."/>
            <person name="Katoh T."/>
            <person name="Gotoh A."/>
            <person name="Gotoh Y."/>
            <person name="Taniguchi I."/>
            <person name="Nakamura K."/>
            <person name="Hayashi T."/>
            <person name="Katayama T."/>
            <person name="Uemura T."/>
            <person name="Hattori Y."/>
        </authorList>
    </citation>
    <scope>NUCLEOTIDE SEQUENCE [LARGE SCALE GENOMIC DNA]</scope>
    <source>
        <strain evidence="2 3">SB-73</strain>
    </source>
</reference>
<name>A0AAV5RNL0_STABA</name>
<evidence type="ECO:0000313" key="3">
    <source>
        <dbReference type="Proteomes" id="UP001362899"/>
    </source>
</evidence>
<feature type="region of interest" description="Disordered" evidence="1">
    <location>
        <begin position="323"/>
        <end position="344"/>
    </location>
</feature>
<sequence length="493" mass="55412">MFRRSIGLSLGPLLRPVTRLNVPRTVLKLNTRSIVSVQPVKKRSKLPLYFIGAVVLGTYGYWKYITHHNYPPTVADLLKEGLLATINGAGPRKPDYRKAFMKYVEALQEADRLRMDPTSDEYTGIQIIIASMYERLNLLPEAAAMYAEIGNTYLIALAKDKIPHKQRDRIITRDLRVILMAATLMSTDPNTFKQAVELVRPHLVMATREAVKNSEELRSLFEEQMSFSPDILDDVKAHRLPDTLLSDSWGSYKHEIVAMRDLMTGIATASGEYMQALMVKTKTTEIMLTSGFSTGECMLSAANVASLLYLQSINLKLNHNVNQNANQNSNHKDKFESNGFSSAHNNKSNFDEIISRNSSTKSKAEEFLDLSEDFYTKIVDTIDSLNTNRTDLIPEAYIMSLYGKGVIKASKGDYAQASELLNEAKLRARGSEMDKLLAACEGEIAKVDKLKDMTPEEVKDLPTAELPTIDIMFWKLAPEIDDSDRPVLPEIQF</sequence>
<dbReference type="GO" id="GO:0006515">
    <property type="term" value="P:protein quality control for misfolded or incompletely synthesized proteins"/>
    <property type="evidence" value="ECO:0007669"/>
    <property type="project" value="TreeGrafter"/>
</dbReference>
<accession>A0AAV5RNL0</accession>